<feature type="region of interest" description="Disordered" evidence="2">
    <location>
        <begin position="66"/>
        <end position="85"/>
    </location>
</feature>
<keyword evidence="5" id="KW-1185">Reference proteome</keyword>
<dbReference type="InterPro" id="IPR045853">
    <property type="entry name" value="Pep_chain_release_fac_I_sf"/>
</dbReference>
<evidence type="ECO:0000256" key="2">
    <source>
        <dbReference type="SAM" id="MobiDB-lite"/>
    </source>
</evidence>
<comment type="similarity">
    <text evidence="1">Belongs to the prokaryotic/mitochondrial release factor family.</text>
</comment>
<protein>
    <recommendedName>
        <fullName evidence="3">Prokaryotic-type class I peptide chain release factors domain-containing protein</fullName>
    </recommendedName>
</protein>
<evidence type="ECO:0000313" key="4">
    <source>
        <dbReference type="EMBL" id="CAK7221519.1"/>
    </source>
</evidence>
<name>A0ABP0BQR3_9PEZI</name>
<evidence type="ECO:0000259" key="3">
    <source>
        <dbReference type="Pfam" id="PF00472"/>
    </source>
</evidence>
<dbReference type="PANTHER" id="PTHR11075">
    <property type="entry name" value="PEPTIDE CHAIN RELEASE FACTOR"/>
    <property type="match status" value="1"/>
</dbReference>
<gene>
    <name evidence="4" type="ORF">SEUCBS140593_004597</name>
</gene>
<evidence type="ECO:0000313" key="5">
    <source>
        <dbReference type="Proteomes" id="UP001642482"/>
    </source>
</evidence>
<dbReference type="InterPro" id="IPR052104">
    <property type="entry name" value="Mito_Release_Factor_mL62"/>
</dbReference>
<comment type="caution">
    <text evidence="4">The sequence shown here is derived from an EMBL/GenBank/DDBJ whole genome shotgun (WGS) entry which is preliminary data.</text>
</comment>
<dbReference type="PANTHER" id="PTHR11075:SF54">
    <property type="entry name" value="LARGE RIBOSOMAL SUBUNIT PROTEIN ML62"/>
    <property type="match status" value="1"/>
</dbReference>
<dbReference type="Gene3D" id="3.30.160.20">
    <property type="match status" value="1"/>
</dbReference>
<sequence length="199" mass="22056">MSSVSASGPSPALIPLCLPLVRAQVIVPRRYASNDRYAAFDSGFDPEELKAARQWRQSFVQDALPKGTTTYSRSSGPGGQHVNKTETKATTSWAIYELAGLVPVLLRPGLRSSRYYTKATDSLTIQAQTQRSRSANTEANREKLFEELVALYEAIVPGESRPETAAKYKAVEKSFHEARIKEKKKQSSKKQSRRGSGFE</sequence>
<feature type="region of interest" description="Disordered" evidence="2">
    <location>
        <begin position="178"/>
        <end position="199"/>
    </location>
</feature>
<dbReference type="Proteomes" id="UP001642482">
    <property type="component" value="Unassembled WGS sequence"/>
</dbReference>
<dbReference type="EMBL" id="CAWUHD010000040">
    <property type="protein sequence ID" value="CAK7221519.1"/>
    <property type="molecule type" value="Genomic_DNA"/>
</dbReference>
<evidence type="ECO:0000256" key="1">
    <source>
        <dbReference type="ARBA" id="ARBA00010835"/>
    </source>
</evidence>
<dbReference type="InterPro" id="IPR000352">
    <property type="entry name" value="Pep_chain_release_fac_I"/>
</dbReference>
<feature type="domain" description="Prokaryotic-type class I peptide chain release factors" evidence="3">
    <location>
        <begin position="70"/>
        <end position="193"/>
    </location>
</feature>
<reference evidence="4 5" key="1">
    <citation type="submission" date="2024-01" db="EMBL/GenBank/DDBJ databases">
        <authorList>
            <person name="Allen C."/>
            <person name="Tagirdzhanova G."/>
        </authorList>
    </citation>
    <scope>NUCLEOTIDE SEQUENCE [LARGE SCALE GENOMIC DNA]</scope>
</reference>
<feature type="compositionally biased region" description="Basic residues" evidence="2">
    <location>
        <begin position="181"/>
        <end position="193"/>
    </location>
</feature>
<dbReference type="SUPFAM" id="SSF75620">
    <property type="entry name" value="Release factor"/>
    <property type="match status" value="1"/>
</dbReference>
<dbReference type="Pfam" id="PF00472">
    <property type="entry name" value="RF-1"/>
    <property type="match status" value="1"/>
</dbReference>
<proteinExistence type="inferred from homology"/>
<accession>A0ABP0BQR3</accession>
<organism evidence="4 5">
    <name type="scientific">Sporothrix eucalyptigena</name>
    <dbReference type="NCBI Taxonomy" id="1812306"/>
    <lineage>
        <taxon>Eukaryota</taxon>
        <taxon>Fungi</taxon>
        <taxon>Dikarya</taxon>
        <taxon>Ascomycota</taxon>
        <taxon>Pezizomycotina</taxon>
        <taxon>Sordariomycetes</taxon>
        <taxon>Sordariomycetidae</taxon>
        <taxon>Ophiostomatales</taxon>
        <taxon>Ophiostomataceae</taxon>
        <taxon>Sporothrix</taxon>
    </lineage>
</organism>